<name>A0A1G8W8N9_9ACTN</name>
<sequence>MARVSRNLDARIAHLPAVRAAVRAELEARAARVQAVVDQHVHTGRLRASLRVESNTTDSTVSIAHPLVMSINYGHTATNGRWVEGIHAIEAGQA</sequence>
<evidence type="ECO:0000313" key="1">
    <source>
        <dbReference type="EMBL" id="SDJ74513.1"/>
    </source>
</evidence>
<dbReference type="OrthoDB" id="4273985at2"/>
<dbReference type="RefSeq" id="WP_093608071.1">
    <property type="nucleotide sequence ID" value="NZ_FNFF01000002.1"/>
</dbReference>
<dbReference type="STRING" id="417292.SAMN05421806_102301"/>
<evidence type="ECO:0000313" key="2">
    <source>
        <dbReference type="Proteomes" id="UP000199155"/>
    </source>
</evidence>
<dbReference type="EMBL" id="FNFF01000002">
    <property type="protein sequence ID" value="SDJ74513.1"/>
    <property type="molecule type" value="Genomic_DNA"/>
</dbReference>
<keyword evidence="2" id="KW-1185">Reference proteome</keyword>
<accession>A0A1G8W8N9</accession>
<protein>
    <submittedName>
        <fullName evidence="1">Uncharacterized protein</fullName>
    </submittedName>
</protein>
<dbReference type="AlphaFoldDB" id="A0A1G8W8N9"/>
<reference evidence="1 2" key="1">
    <citation type="submission" date="2016-10" db="EMBL/GenBank/DDBJ databases">
        <authorList>
            <person name="de Groot N.N."/>
        </authorList>
    </citation>
    <scope>NUCLEOTIDE SEQUENCE [LARGE SCALE GENOMIC DNA]</scope>
    <source>
        <strain evidence="1 2">CGMCC 4.5727</strain>
    </source>
</reference>
<dbReference type="Pfam" id="PF17395">
    <property type="entry name" value="DUF5403"/>
    <property type="match status" value="1"/>
</dbReference>
<dbReference type="InterPro" id="IPR039452">
    <property type="entry name" value="DUF5403"/>
</dbReference>
<proteinExistence type="predicted"/>
<gene>
    <name evidence="1" type="ORF">SAMN05421806_102301</name>
</gene>
<dbReference type="Proteomes" id="UP000199155">
    <property type="component" value="Unassembled WGS sequence"/>
</dbReference>
<organism evidence="1 2">
    <name type="scientific">Streptomyces indicus</name>
    <dbReference type="NCBI Taxonomy" id="417292"/>
    <lineage>
        <taxon>Bacteria</taxon>
        <taxon>Bacillati</taxon>
        <taxon>Actinomycetota</taxon>
        <taxon>Actinomycetes</taxon>
        <taxon>Kitasatosporales</taxon>
        <taxon>Streptomycetaceae</taxon>
        <taxon>Streptomyces</taxon>
    </lineage>
</organism>